<comment type="similarity">
    <text evidence="1">Belongs to the glycosyl hydrolase 2 family.</text>
</comment>
<name>A0A1T4RCU6_9BACT</name>
<protein>
    <submittedName>
        <fullName evidence="10">Beta-galactosidase</fullName>
    </submittedName>
</protein>
<dbReference type="Pfam" id="PF00703">
    <property type="entry name" value="Glyco_hydro_2"/>
    <property type="match status" value="1"/>
</dbReference>
<dbReference type="Gene3D" id="2.60.40.10">
    <property type="entry name" value="Immunoglobulins"/>
    <property type="match status" value="2"/>
</dbReference>
<dbReference type="InterPro" id="IPR006101">
    <property type="entry name" value="Glyco_hydro_2"/>
</dbReference>
<dbReference type="STRING" id="413434.SAMN04488132_111117"/>
<feature type="domain" description="Glycoside hydrolase family 2 immunoglobulin-like beta-sandwich" evidence="5">
    <location>
        <begin position="194"/>
        <end position="300"/>
    </location>
</feature>
<dbReference type="InterPro" id="IPR013783">
    <property type="entry name" value="Ig-like_fold"/>
</dbReference>
<dbReference type="SUPFAM" id="SSF49303">
    <property type="entry name" value="beta-Galactosidase/glucuronidase domain"/>
    <property type="match status" value="1"/>
</dbReference>
<evidence type="ECO:0000259" key="8">
    <source>
        <dbReference type="Pfam" id="PF11721"/>
    </source>
</evidence>
<dbReference type="EMBL" id="FUWH01000011">
    <property type="protein sequence ID" value="SKA13636.1"/>
    <property type="molecule type" value="Genomic_DNA"/>
</dbReference>
<dbReference type="Pfam" id="PF11721">
    <property type="entry name" value="Malectin"/>
    <property type="match status" value="1"/>
</dbReference>
<feature type="domain" description="Malectin" evidence="8">
    <location>
        <begin position="726"/>
        <end position="863"/>
    </location>
</feature>
<dbReference type="AlphaFoldDB" id="A0A1T4RCU6"/>
<evidence type="ECO:0000313" key="10">
    <source>
        <dbReference type="EMBL" id="SKA13636.1"/>
    </source>
</evidence>
<keyword evidence="3" id="KW-0326">Glycosidase</keyword>
<dbReference type="PANTHER" id="PTHR42732:SF1">
    <property type="entry name" value="BETA-MANNOSIDASE"/>
    <property type="match status" value="1"/>
</dbReference>
<dbReference type="InterPro" id="IPR036156">
    <property type="entry name" value="Beta-gal/glucu_dom_sf"/>
</dbReference>
<dbReference type="InterPro" id="IPR006103">
    <property type="entry name" value="Glyco_hydro_2_cat"/>
</dbReference>
<dbReference type="Pfam" id="PF02836">
    <property type="entry name" value="Glyco_hydro_2_C"/>
    <property type="match status" value="1"/>
</dbReference>
<dbReference type="InterPro" id="IPR006102">
    <property type="entry name" value="Ig-like_GH2"/>
</dbReference>
<dbReference type="Gene3D" id="2.60.120.430">
    <property type="entry name" value="Galactose-binding lectin"/>
    <property type="match status" value="1"/>
</dbReference>
<evidence type="ECO:0000256" key="2">
    <source>
        <dbReference type="ARBA" id="ARBA00022801"/>
    </source>
</evidence>
<reference evidence="10 11" key="1">
    <citation type="submission" date="2017-02" db="EMBL/GenBank/DDBJ databases">
        <authorList>
            <person name="Peterson S.W."/>
        </authorList>
    </citation>
    <scope>NUCLEOTIDE SEQUENCE [LARGE SCALE GENOMIC DNA]</scope>
    <source>
        <strain evidence="10 11">DSM 22335</strain>
    </source>
</reference>
<evidence type="ECO:0000259" key="7">
    <source>
        <dbReference type="Pfam" id="PF02837"/>
    </source>
</evidence>
<feature type="domain" description="Glycoside hydrolase family 2 catalytic" evidence="6">
    <location>
        <begin position="308"/>
        <end position="600"/>
    </location>
</feature>
<dbReference type="SUPFAM" id="SSF49785">
    <property type="entry name" value="Galactose-binding domain-like"/>
    <property type="match status" value="1"/>
</dbReference>
<evidence type="ECO:0000256" key="4">
    <source>
        <dbReference type="SAM" id="SignalP"/>
    </source>
</evidence>
<accession>A0A1T4RCU6</accession>
<sequence length="894" mass="101735">MKLIKAMLSLLLLCCLLQLAAQEQARIITPLNNAWHFMAGADTDPLNGKPGQWKQVNLPHTWNIADVMDDTPGYYRGIGWYKKSISIPSSYRNKDVYLFFEGANQETEVFVNGKKAGNHTGGYSAFAIAVNNLLQFNDKDNRNEILVKVNNSHDPSIPPLSADFTFFGGIYRELTLVAMNRIHFNNEDHGSAGVFITTPYVNTSNAVLRIHGNLISRENTDRNILLSVKLRNREGKVIVTADTLLKVKDGITAFSKQLDSIRQPHLWTPEDPYLYTVTTTLKDAASGKLLDELQEQTGFRWFRFDAEKGFFLNGKPYKLVGASRHQDREGMGNAVSKKLAREDMKLLKAMGGNFLRVAHYPQDPAVLKACDELGLLASVEIPVVNEITESEAFYENCMMMQTEMIRQHYNHPSVIIWCYMNEILLRPHYNGDKPKQDIYFANITRLAQRLDSITRAEDPYRYTMIANHGDFNKYNVTGLTRIPMLVGWNLYSGWYGGTLKDFGSFLDRHRKELTDKPLLVTEYGADADPRIRSMKPVRFDKSVEYTTAFHQHYLTEMMKRPFVAAAVVWNLADFNSETREETMPHINNKGLLTWNRKAKDPYYYYQASLLKTPFIRIMSDSWLTRSGIADSATATCIQPVQVASNLDSVRLTVNGQPFLLQKNDSIIVSWNVPFINGDNHITATGYRNGRQYEDRLTVHFRLQPYLLKDKRIPFREINILLGANRYYIDEKRKQAWLPDQLYRPGSWGSVGGKPFRIEGNTRLPYGTDKNITGTDDDPVYQTQLTGIKEYKLDVADGNYELTLHFAELQGSVAGNLAYNLSETTGKQERMARVFDVYVNGKLFLEHFDLAGQYGIAKAVAKKWKGQVRGSKGLTISFRAVTGEPVLNALQLRKL</sequence>
<dbReference type="Pfam" id="PF16355">
    <property type="entry name" value="DUF4982"/>
    <property type="match status" value="1"/>
</dbReference>
<feature type="domain" description="DUF4982" evidence="9">
    <location>
        <begin position="639"/>
        <end position="691"/>
    </location>
</feature>
<dbReference type="OrthoDB" id="9801077at2"/>
<feature type="chain" id="PRO_5013001634" evidence="4">
    <location>
        <begin position="21"/>
        <end position="894"/>
    </location>
</feature>
<dbReference type="InterPro" id="IPR008979">
    <property type="entry name" value="Galactose-bd-like_sf"/>
</dbReference>
<proteinExistence type="inferred from homology"/>
<dbReference type="InterPro" id="IPR021720">
    <property type="entry name" value="Malectin_dom"/>
</dbReference>
<dbReference type="Gene3D" id="2.60.120.260">
    <property type="entry name" value="Galactose-binding domain-like"/>
    <property type="match status" value="1"/>
</dbReference>
<keyword evidence="4" id="KW-0732">Signal</keyword>
<feature type="signal peptide" evidence="4">
    <location>
        <begin position="1"/>
        <end position="20"/>
    </location>
</feature>
<organism evidence="10 11">
    <name type="scientific">Sediminibacterium ginsengisoli</name>
    <dbReference type="NCBI Taxonomy" id="413434"/>
    <lineage>
        <taxon>Bacteria</taxon>
        <taxon>Pseudomonadati</taxon>
        <taxon>Bacteroidota</taxon>
        <taxon>Chitinophagia</taxon>
        <taxon>Chitinophagales</taxon>
        <taxon>Chitinophagaceae</taxon>
        <taxon>Sediminibacterium</taxon>
    </lineage>
</organism>
<evidence type="ECO:0000256" key="3">
    <source>
        <dbReference type="ARBA" id="ARBA00023295"/>
    </source>
</evidence>
<dbReference type="GO" id="GO:0005975">
    <property type="term" value="P:carbohydrate metabolic process"/>
    <property type="evidence" value="ECO:0007669"/>
    <property type="project" value="InterPro"/>
</dbReference>
<dbReference type="InterPro" id="IPR006104">
    <property type="entry name" value="Glyco_hydro_2_N"/>
</dbReference>
<dbReference type="Gene3D" id="3.20.20.80">
    <property type="entry name" value="Glycosidases"/>
    <property type="match status" value="1"/>
</dbReference>
<feature type="domain" description="Glycosyl hydrolases family 2 sugar binding" evidence="7">
    <location>
        <begin position="55"/>
        <end position="177"/>
    </location>
</feature>
<dbReference type="InterPro" id="IPR051913">
    <property type="entry name" value="GH2_Domain-Containing"/>
</dbReference>
<evidence type="ECO:0000256" key="1">
    <source>
        <dbReference type="ARBA" id="ARBA00007401"/>
    </source>
</evidence>
<evidence type="ECO:0000259" key="9">
    <source>
        <dbReference type="Pfam" id="PF16355"/>
    </source>
</evidence>
<dbReference type="InterPro" id="IPR017853">
    <property type="entry name" value="GH"/>
</dbReference>
<gene>
    <name evidence="10" type="ORF">SAMN04488132_111117</name>
</gene>
<keyword evidence="2" id="KW-0378">Hydrolase</keyword>
<dbReference type="PRINTS" id="PR00132">
    <property type="entry name" value="GLHYDRLASE2"/>
</dbReference>
<dbReference type="SUPFAM" id="SSF51445">
    <property type="entry name" value="(Trans)glycosidases"/>
    <property type="match status" value="1"/>
</dbReference>
<evidence type="ECO:0000259" key="5">
    <source>
        <dbReference type="Pfam" id="PF00703"/>
    </source>
</evidence>
<dbReference type="Proteomes" id="UP000190888">
    <property type="component" value="Unassembled WGS sequence"/>
</dbReference>
<evidence type="ECO:0000259" key="6">
    <source>
        <dbReference type="Pfam" id="PF02836"/>
    </source>
</evidence>
<dbReference type="Pfam" id="PF02837">
    <property type="entry name" value="Glyco_hydro_2_N"/>
    <property type="match status" value="1"/>
</dbReference>
<evidence type="ECO:0000313" key="11">
    <source>
        <dbReference type="Proteomes" id="UP000190888"/>
    </source>
</evidence>
<keyword evidence="11" id="KW-1185">Reference proteome</keyword>
<dbReference type="InterPro" id="IPR032311">
    <property type="entry name" value="DUF4982"/>
</dbReference>
<dbReference type="GO" id="GO:0004553">
    <property type="term" value="F:hydrolase activity, hydrolyzing O-glycosyl compounds"/>
    <property type="evidence" value="ECO:0007669"/>
    <property type="project" value="InterPro"/>
</dbReference>
<dbReference type="RefSeq" id="WP_078832498.1">
    <property type="nucleotide sequence ID" value="NZ_FUWH01000011.1"/>
</dbReference>
<dbReference type="PANTHER" id="PTHR42732">
    <property type="entry name" value="BETA-GALACTOSIDASE"/>
    <property type="match status" value="1"/>
</dbReference>